<proteinExistence type="predicted"/>
<comment type="caution">
    <text evidence="2">The sequence shown here is derived from an EMBL/GenBank/DDBJ whole genome shotgun (WGS) entry which is preliminary data.</text>
</comment>
<reference evidence="2" key="1">
    <citation type="submission" date="2020-04" db="EMBL/GenBank/DDBJ databases">
        <title>Hybrid Assembly of Korean Phytophthora infestans isolates.</title>
        <authorList>
            <person name="Prokchorchik M."/>
            <person name="Lee Y."/>
            <person name="Seo J."/>
            <person name="Cho J.-H."/>
            <person name="Park Y.-E."/>
            <person name="Jang D.-C."/>
            <person name="Im J.-S."/>
            <person name="Choi J.-G."/>
            <person name="Park H.-J."/>
            <person name="Lee G.-B."/>
            <person name="Lee Y.-G."/>
            <person name="Hong S.-Y."/>
            <person name="Cho K."/>
            <person name="Sohn K.H."/>
        </authorList>
    </citation>
    <scope>NUCLEOTIDE SEQUENCE</scope>
    <source>
        <strain evidence="2">KR_1_A1</strain>
    </source>
</reference>
<keyword evidence="1" id="KW-1133">Transmembrane helix</keyword>
<feature type="transmembrane region" description="Helical" evidence="1">
    <location>
        <begin position="59"/>
        <end position="79"/>
    </location>
</feature>
<dbReference type="Proteomes" id="UP000602510">
    <property type="component" value="Unassembled WGS sequence"/>
</dbReference>
<keyword evidence="1" id="KW-0812">Transmembrane</keyword>
<sequence>MDISRSRRGPVSSAPNLAKCHQATKKFNNQSYSRFSVCGVVLSYFPTHATNFSAAVWSWLLYLGYAGLSIWLCGGAGAANA</sequence>
<organism evidence="2 3">
    <name type="scientific">Phytophthora infestans</name>
    <name type="common">Potato late blight agent</name>
    <name type="synonym">Botrytis infestans</name>
    <dbReference type="NCBI Taxonomy" id="4787"/>
    <lineage>
        <taxon>Eukaryota</taxon>
        <taxon>Sar</taxon>
        <taxon>Stramenopiles</taxon>
        <taxon>Oomycota</taxon>
        <taxon>Peronosporomycetes</taxon>
        <taxon>Peronosporales</taxon>
        <taxon>Peronosporaceae</taxon>
        <taxon>Phytophthora</taxon>
    </lineage>
</organism>
<name>A0A833TRX8_PHYIN</name>
<dbReference type="EMBL" id="WSZM01000043">
    <property type="protein sequence ID" value="KAF4045566.1"/>
    <property type="molecule type" value="Genomic_DNA"/>
</dbReference>
<evidence type="ECO:0000256" key="1">
    <source>
        <dbReference type="SAM" id="Phobius"/>
    </source>
</evidence>
<gene>
    <name evidence="2" type="ORF">GN244_ATG02014</name>
</gene>
<keyword evidence="1" id="KW-0472">Membrane</keyword>
<evidence type="ECO:0000313" key="2">
    <source>
        <dbReference type="EMBL" id="KAF4045566.1"/>
    </source>
</evidence>
<protein>
    <recommendedName>
        <fullName evidence="4">Transmembrane protein</fullName>
    </recommendedName>
</protein>
<dbReference type="AlphaFoldDB" id="A0A833TRX8"/>
<evidence type="ECO:0008006" key="4">
    <source>
        <dbReference type="Google" id="ProtNLM"/>
    </source>
</evidence>
<accession>A0A833TRX8</accession>
<keyword evidence="3" id="KW-1185">Reference proteome</keyword>
<evidence type="ECO:0000313" key="3">
    <source>
        <dbReference type="Proteomes" id="UP000602510"/>
    </source>
</evidence>